<dbReference type="RefSeq" id="WP_359771420.1">
    <property type="nucleotide sequence ID" value="NZ_JBEYRR010000001.1"/>
</dbReference>
<accession>A0ABV3LRL3</accession>
<organism evidence="2 3">
    <name type="scientific">Streptomyces huasconensis</name>
    <dbReference type="NCBI Taxonomy" id="1854574"/>
    <lineage>
        <taxon>Bacteria</taxon>
        <taxon>Bacillati</taxon>
        <taxon>Actinomycetota</taxon>
        <taxon>Actinomycetes</taxon>
        <taxon>Kitasatosporales</taxon>
        <taxon>Streptomycetaceae</taxon>
        <taxon>Streptomyces</taxon>
    </lineage>
</organism>
<proteinExistence type="predicted"/>
<protein>
    <submittedName>
        <fullName evidence="2">Uncharacterized protein</fullName>
    </submittedName>
</protein>
<feature type="region of interest" description="Disordered" evidence="1">
    <location>
        <begin position="428"/>
        <end position="455"/>
    </location>
</feature>
<reference evidence="2 3" key="1">
    <citation type="submission" date="2024-06" db="EMBL/GenBank/DDBJ databases">
        <title>The Natural Products Discovery Center: Release of the First 8490 Sequenced Strains for Exploring Actinobacteria Biosynthetic Diversity.</title>
        <authorList>
            <person name="Kalkreuter E."/>
            <person name="Kautsar S.A."/>
            <person name="Yang D."/>
            <person name="Bader C.D."/>
            <person name="Teijaro C.N."/>
            <person name="Fluegel L."/>
            <person name="Davis C.M."/>
            <person name="Simpson J.R."/>
            <person name="Lauterbach L."/>
            <person name="Steele A.D."/>
            <person name="Gui C."/>
            <person name="Meng S."/>
            <person name="Li G."/>
            <person name="Viehrig K."/>
            <person name="Ye F."/>
            <person name="Su P."/>
            <person name="Kiefer A.F."/>
            <person name="Nichols A."/>
            <person name="Cepeda A.J."/>
            <person name="Yan W."/>
            <person name="Fan B."/>
            <person name="Jiang Y."/>
            <person name="Adhikari A."/>
            <person name="Zheng C.-J."/>
            <person name="Schuster L."/>
            <person name="Cowan T.M."/>
            <person name="Smanski M.J."/>
            <person name="Chevrette M.G."/>
            <person name="De Carvalho L.P.S."/>
            <person name="Shen B."/>
        </authorList>
    </citation>
    <scope>NUCLEOTIDE SEQUENCE [LARGE SCALE GENOMIC DNA]</scope>
    <source>
        <strain evidence="2 3">NPDC047833</strain>
    </source>
</reference>
<keyword evidence="3" id="KW-1185">Reference proteome</keyword>
<sequence length="749" mass="78872">MTTALTVHLAEQDKPGALAGTYTFDVHQTLSQGSKQLAELNAVTRTVEVTAERFALTPEDVVAVDPPDGAVGNFTLTLPHLVLKSTTLPWSRQPGDGVSAPWLALLVLTDADGHPDPDTGSLLTARQAGHFKGEVPEKVVFPDLSGLKADDTTACFTVDVGLDALKAILPLRDELRWLTHVREVRETKRGPWDPGRYSVVVGNRFPRTCTRYTAVLVSLEGLAKYTFLGGGTAPPTGKDRVRMVALTSWSFTNNGTADQTATSFTALADKIAGEAKEKKLLRLPCPDDGQDEIGKYVRARLEHGYVPTVHRVATGEHLPAWYRGPFTPLPAATLPGDQKWSGADSALIYCKHYGMYDVSYAAAFTFGQFLALSNPALLAALDEGRAEALEGLHEALRAPDGGGPGTARLQFAHEVGKKGFAEQVTKGLQKANPGGRGQTAAGPGHRAGTGNGATEPEPGIAATAAPTVDDLLSALRGAPDQAGVSGPCLAAARRAMSAAADRCAAALASALGAKPLLSAVPLDHLVPHAGMLPFESARFFHVDSQWMASVRAGAAGVGSVTSVDQHLGDLVREAFAAADQEDGAAPAEGLLLRSALVRDWPRLTVEAHDADDKAVPFTTGFPMPDLALLLFDRSPARIVIREPAQGLSMGITTWGREKDKGTLKLRYPSTDSIGKPLGQTATGLNGCLRAAEGPGAEVLRVKDTPNTDLFGQVSAALKKSPGLPEPEPASLALQLLCSSGYLELTLKNG</sequence>
<comment type="caution">
    <text evidence="2">The sequence shown here is derived from an EMBL/GenBank/DDBJ whole genome shotgun (WGS) entry which is preliminary data.</text>
</comment>
<name>A0ABV3LRL3_9ACTN</name>
<gene>
    <name evidence="2" type="ORF">AB0887_09075</name>
</gene>
<dbReference type="Proteomes" id="UP001553843">
    <property type="component" value="Unassembled WGS sequence"/>
</dbReference>
<evidence type="ECO:0000256" key="1">
    <source>
        <dbReference type="SAM" id="MobiDB-lite"/>
    </source>
</evidence>
<dbReference type="EMBL" id="JBEYRS010000003">
    <property type="protein sequence ID" value="MEW2362098.1"/>
    <property type="molecule type" value="Genomic_DNA"/>
</dbReference>
<evidence type="ECO:0000313" key="3">
    <source>
        <dbReference type="Proteomes" id="UP001553843"/>
    </source>
</evidence>
<evidence type="ECO:0000313" key="2">
    <source>
        <dbReference type="EMBL" id="MEW2362098.1"/>
    </source>
</evidence>